<dbReference type="EMBL" id="JPOS01000020">
    <property type="protein sequence ID" value="KGE88201.1"/>
    <property type="molecule type" value="Genomic_DNA"/>
</dbReference>
<reference evidence="1 2" key="1">
    <citation type="journal article" date="2014" name="Int. J. Syst. Evol. Microbiol.">
        <title>Phaeodactylibacter xiamenensis gen. nov., sp. nov., a member of the family Saprospiraceae isolated from the marine alga Phaeodactylum tricornutum.</title>
        <authorList>
            <person name="Chen Z.Jr."/>
            <person name="Lei X."/>
            <person name="Lai Q."/>
            <person name="Li Y."/>
            <person name="Zhang B."/>
            <person name="Zhang J."/>
            <person name="Zhang H."/>
            <person name="Yang L."/>
            <person name="Zheng W."/>
            <person name="Tian Y."/>
            <person name="Yu Z."/>
            <person name="Xu H.Jr."/>
            <person name="Zheng T."/>
        </authorList>
    </citation>
    <scope>NUCLEOTIDE SEQUENCE [LARGE SCALE GENOMIC DNA]</scope>
    <source>
        <strain evidence="1 2">KD52</strain>
    </source>
</reference>
<evidence type="ECO:0000313" key="2">
    <source>
        <dbReference type="Proteomes" id="UP000029736"/>
    </source>
</evidence>
<keyword evidence="2" id="KW-1185">Reference proteome</keyword>
<comment type="caution">
    <text evidence="1">The sequence shown here is derived from an EMBL/GenBank/DDBJ whole genome shotgun (WGS) entry which is preliminary data.</text>
</comment>
<evidence type="ECO:0000313" key="1">
    <source>
        <dbReference type="EMBL" id="KGE88201.1"/>
    </source>
</evidence>
<accession>A0A098S7X0</accession>
<protein>
    <submittedName>
        <fullName evidence="1">Uncharacterized protein</fullName>
    </submittedName>
</protein>
<proteinExistence type="predicted"/>
<sequence>MCQIDAFSIWYRDQMVFRLMNAKRGFNFQQGKGKGKQSYTPDGLYVEYTPLWATWEASTSTCRECPQE</sequence>
<dbReference type="Proteomes" id="UP000029736">
    <property type="component" value="Unassembled WGS sequence"/>
</dbReference>
<name>A0A098S7X0_9BACT</name>
<gene>
    <name evidence="1" type="ORF">IX84_10320</name>
</gene>
<dbReference type="AlphaFoldDB" id="A0A098S7X0"/>
<dbReference type="STRING" id="1524460.IX84_10320"/>
<organism evidence="1 2">
    <name type="scientific">Phaeodactylibacter xiamenensis</name>
    <dbReference type="NCBI Taxonomy" id="1524460"/>
    <lineage>
        <taxon>Bacteria</taxon>
        <taxon>Pseudomonadati</taxon>
        <taxon>Bacteroidota</taxon>
        <taxon>Saprospiria</taxon>
        <taxon>Saprospirales</taxon>
        <taxon>Haliscomenobacteraceae</taxon>
        <taxon>Phaeodactylibacter</taxon>
    </lineage>
</organism>